<organism evidence="1 2">
    <name type="scientific">Paenibacillus oceani</name>
    <dbReference type="NCBI Taxonomy" id="2772510"/>
    <lineage>
        <taxon>Bacteria</taxon>
        <taxon>Bacillati</taxon>
        <taxon>Bacillota</taxon>
        <taxon>Bacilli</taxon>
        <taxon>Bacillales</taxon>
        <taxon>Paenibacillaceae</taxon>
        <taxon>Paenibacillus</taxon>
    </lineage>
</organism>
<accession>A0A927H3H4</accession>
<dbReference type="SUPFAM" id="SSF56112">
    <property type="entry name" value="Protein kinase-like (PK-like)"/>
    <property type="match status" value="1"/>
</dbReference>
<comment type="caution">
    <text evidence="1">The sequence shown here is derived from an EMBL/GenBank/DDBJ whole genome shotgun (WGS) entry which is preliminary data.</text>
</comment>
<name>A0A927H3H4_9BACL</name>
<keyword evidence="2" id="KW-1185">Reference proteome</keyword>
<dbReference type="RefSeq" id="WP_190932032.1">
    <property type="nucleotide sequence ID" value="NZ_JACXJA010000058.1"/>
</dbReference>
<gene>
    <name evidence="1" type="ORF">IDH45_31045</name>
</gene>
<dbReference type="EMBL" id="JACXJA010000058">
    <property type="protein sequence ID" value="MBD2866418.1"/>
    <property type="molecule type" value="Genomic_DNA"/>
</dbReference>
<reference evidence="1" key="1">
    <citation type="submission" date="2020-09" db="EMBL/GenBank/DDBJ databases">
        <title>A novel bacterium of genus Paenibacillus, isolated from South China Sea.</title>
        <authorList>
            <person name="Huang H."/>
            <person name="Mo K."/>
            <person name="Hu Y."/>
        </authorList>
    </citation>
    <scope>NUCLEOTIDE SEQUENCE</scope>
    <source>
        <strain evidence="1">IB182363</strain>
    </source>
</reference>
<dbReference type="InterPro" id="IPR004119">
    <property type="entry name" value="EcKL"/>
</dbReference>
<dbReference type="AlphaFoldDB" id="A0A927H3H4"/>
<protein>
    <submittedName>
        <fullName evidence="1">Phosphotransferase</fullName>
    </submittedName>
</protein>
<dbReference type="Gene3D" id="3.90.1200.10">
    <property type="match status" value="1"/>
</dbReference>
<sequence>MPQPIAVRSVHEEFDEQVMLGCVHKLLGRSDAAIESWTCATIDYRTPNFVNGGLFRLHGTATVDRSFVPWSLIVKITNPDADRAAGTHYNYWKREAFAYRSDLRGILPEGIAVPDCYAVEEKPDGRLWLWLEEIPGNTDSVWSDDEYGYAAWQIGRFHAAYLNGLPIPEEDWLCRSWLRSWVAECSKYTVNVREADWHHASADEQRIRSVLDRYEDLLLHMPHLIDGVERLPRVLAHQDIWRKNMYIRQEPNRDIRLVLIDWQFASVSGVGEELGRFYGLTMSKRYIRPERYAAYDRLLFGRYTDGLSGSGWGGDVRLARYGFCTAVAARSIWEVPKMIELLAASRSSEGAKREAQEERARLLLSITEVHMQLLEEAKRLHKEFGGMPN</sequence>
<evidence type="ECO:0000313" key="2">
    <source>
        <dbReference type="Proteomes" id="UP000639396"/>
    </source>
</evidence>
<dbReference type="Proteomes" id="UP000639396">
    <property type="component" value="Unassembled WGS sequence"/>
</dbReference>
<dbReference type="InterPro" id="IPR011009">
    <property type="entry name" value="Kinase-like_dom_sf"/>
</dbReference>
<dbReference type="Pfam" id="PF02958">
    <property type="entry name" value="EcKL"/>
    <property type="match status" value="1"/>
</dbReference>
<proteinExistence type="predicted"/>
<evidence type="ECO:0000313" key="1">
    <source>
        <dbReference type="EMBL" id="MBD2866418.1"/>
    </source>
</evidence>